<evidence type="ECO:0000256" key="4">
    <source>
        <dbReference type="ARBA" id="ARBA00023128"/>
    </source>
</evidence>
<sequence length="282" mass="32090">MSSLADGGRKPARPPPAAQVSRTPRCPPYGDLRGTKGEPPELPLAAAATCEACGKDEREMRWARARAGAWFVQCHADVQGTWREHVPGVEQQEDQSQGSHPCRPSWLAEDEITAAVFSRTTNLLRSGILRKPPVWYEVYVAFPPRREPLYRPSRRFFRQVKDVVPDIVYPEDTIRAKFYEVYGSGSRPFQLQQTNFKSCCQRFVEEYNELKKEGEIKEENLFEETGKLLLAKGMILRRKTAVNVIPAETAFTMTLPNMLKEQVHEEQQLESTEGQKENPLPS</sequence>
<dbReference type="GO" id="GO:0005840">
    <property type="term" value="C:ribosome"/>
    <property type="evidence" value="ECO:0007669"/>
    <property type="project" value="UniProtKB-KW"/>
</dbReference>
<dbReference type="AlphaFoldDB" id="A0A1U8DJP0"/>
<comment type="similarity">
    <text evidence="2">Belongs to the mitochondrion-specific ribosomal protein mS23 family.</text>
</comment>
<gene>
    <name evidence="10" type="primary">MRPS23</name>
</gene>
<keyword evidence="3 10" id="KW-0689">Ribosomal protein</keyword>
<dbReference type="InterPro" id="IPR023611">
    <property type="entry name" value="mS23_dom_met"/>
</dbReference>
<evidence type="ECO:0000256" key="1">
    <source>
        <dbReference type="ARBA" id="ARBA00004173"/>
    </source>
</evidence>
<reference evidence="10" key="1">
    <citation type="submission" date="2025-08" db="UniProtKB">
        <authorList>
            <consortium name="RefSeq"/>
        </authorList>
    </citation>
    <scope>IDENTIFICATION</scope>
</reference>
<dbReference type="eggNOG" id="ENOG502RZIC">
    <property type="taxonomic scope" value="Eukaryota"/>
</dbReference>
<dbReference type="InterPro" id="IPR019520">
    <property type="entry name" value="Ribosomal_mS23_met"/>
</dbReference>
<evidence type="ECO:0000259" key="8">
    <source>
        <dbReference type="Pfam" id="PF10484"/>
    </source>
</evidence>
<dbReference type="RefSeq" id="XP_014377949.1">
    <property type="nucleotide sequence ID" value="XM_014522463.1"/>
</dbReference>
<accession>A0A1U8DJP0</accession>
<keyword evidence="9" id="KW-1185">Reference proteome</keyword>
<dbReference type="OrthoDB" id="10012356at2759"/>
<name>A0A1U8DJP0_ALLSI</name>
<feature type="region of interest" description="Disordered" evidence="7">
    <location>
        <begin position="263"/>
        <end position="282"/>
    </location>
</feature>
<dbReference type="GO" id="GO:0003735">
    <property type="term" value="F:structural constituent of ribosome"/>
    <property type="evidence" value="ECO:0007669"/>
    <property type="project" value="InterPro"/>
</dbReference>
<dbReference type="InParanoid" id="A0A1U8DJP0"/>
<organism evidence="9 10">
    <name type="scientific">Alligator sinensis</name>
    <name type="common">Chinese alligator</name>
    <dbReference type="NCBI Taxonomy" id="38654"/>
    <lineage>
        <taxon>Eukaryota</taxon>
        <taxon>Metazoa</taxon>
        <taxon>Chordata</taxon>
        <taxon>Craniata</taxon>
        <taxon>Vertebrata</taxon>
        <taxon>Euteleostomi</taxon>
        <taxon>Archelosauria</taxon>
        <taxon>Archosauria</taxon>
        <taxon>Crocodylia</taxon>
        <taxon>Alligatoridae</taxon>
        <taxon>Alligatorinae</taxon>
        <taxon>Alligator</taxon>
    </lineage>
</organism>
<dbReference type="FunCoup" id="A0A1U8DJP0">
    <property type="interactions" value="491"/>
</dbReference>
<dbReference type="PANTHER" id="PTHR15925:SF2">
    <property type="entry name" value="SMALL RIBOSOMAL SUBUNIT PROTEIN MS23"/>
    <property type="match status" value="1"/>
</dbReference>
<comment type="subcellular location">
    <subcellularLocation>
        <location evidence="1">Mitochondrion</location>
    </subcellularLocation>
</comment>
<proteinExistence type="inferred from homology"/>
<dbReference type="Pfam" id="PF10484">
    <property type="entry name" value="MRP-S23"/>
    <property type="match status" value="1"/>
</dbReference>
<evidence type="ECO:0000256" key="3">
    <source>
        <dbReference type="ARBA" id="ARBA00022980"/>
    </source>
</evidence>
<dbReference type="CTD" id="51649"/>
<dbReference type="CDD" id="cd23701">
    <property type="entry name" value="At1g26750"/>
    <property type="match status" value="1"/>
</dbReference>
<evidence type="ECO:0000313" key="9">
    <source>
        <dbReference type="Proteomes" id="UP000189705"/>
    </source>
</evidence>
<dbReference type="InterPro" id="IPR059242">
    <property type="entry name" value="mS23_dom"/>
</dbReference>
<dbReference type="PANTHER" id="PTHR15925">
    <property type="entry name" value="MITOCHONDRIAL RIBOSOMAL PROTEIN S23"/>
    <property type="match status" value="1"/>
</dbReference>
<evidence type="ECO:0000313" key="10">
    <source>
        <dbReference type="RefSeq" id="XP_014377949.1"/>
    </source>
</evidence>
<evidence type="ECO:0000256" key="6">
    <source>
        <dbReference type="ARBA" id="ARBA00035137"/>
    </source>
</evidence>
<keyword evidence="5" id="KW-0687">Ribonucleoprotein</keyword>
<dbReference type="GO" id="GO:0005739">
    <property type="term" value="C:mitochondrion"/>
    <property type="evidence" value="ECO:0007669"/>
    <property type="project" value="InterPro"/>
</dbReference>
<protein>
    <recommendedName>
        <fullName evidence="6">Small ribosomal subunit protein mS23</fullName>
    </recommendedName>
</protein>
<evidence type="ECO:0000256" key="7">
    <source>
        <dbReference type="SAM" id="MobiDB-lite"/>
    </source>
</evidence>
<dbReference type="Proteomes" id="UP000189705">
    <property type="component" value="Unplaced"/>
</dbReference>
<evidence type="ECO:0000256" key="2">
    <source>
        <dbReference type="ARBA" id="ARBA00009864"/>
    </source>
</evidence>
<dbReference type="KEGG" id="asn:102387061"/>
<feature type="domain" description="Small ribosomal subunit protein mS23 conserved" evidence="8">
    <location>
        <begin position="115"/>
        <end position="232"/>
    </location>
</feature>
<dbReference type="STRING" id="38654.A0A1U8DJP0"/>
<evidence type="ECO:0000256" key="5">
    <source>
        <dbReference type="ARBA" id="ARBA00023274"/>
    </source>
</evidence>
<dbReference type="GeneID" id="102387061"/>
<dbReference type="GO" id="GO:0006412">
    <property type="term" value="P:translation"/>
    <property type="evidence" value="ECO:0007669"/>
    <property type="project" value="InterPro"/>
</dbReference>
<keyword evidence="4" id="KW-0496">Mitochondrion</keyword>
<feature type="region of interest" description="Disordered" evidence="7">
    <location>
        <begin position="1"/>
        <end position="41"/>
    </location>
</feature>